<protein>
    <recommendedName>
        <fullName evidence="3">Tc1-like transposase DDE domain-containing protein</fullName>
    </recommendedName>
</protein>
<reference evidence="1 2" key="1">
    <citation type="journal article" date="2016" name="Genome Announc.">
        <title>First Complete Genome Sequence of a Subdivision 6 Acidobacterium Strain.</title>
        <authorList>
            <person name="Huang S."/>
            <person name="Vieira S."/>
            <person name="Bunk B."/>
            <person name="Riedel T."/>
            <person name="Sproer C."/>
            <person name="Overmann J."/>
        </authorList>
    </citation>
    <scope>NUCLEOTIDE SEQUENCE [LARGE SCALE GENOMIC DNA]</scope>
    <source>
        <strain evidence="2">DSM 100886 HEG_-6_39</strain>
    </source>
</reference>
<dbReference type="EMBL" id="CP015136">
    <property type="protein sequence ID" value="AMY11846.1"/>
    <property type="molecule type" value="Genomic_DNA"/>
</dbReference>
<evidence type="ECO:0008006" key="3">
    <source>
        <dbReference type="Google" id="ProtNLM"/>
    </source>
</evidence>
<accession>A0A143PU39</accession>
<dbReference type="RefSeq" id="WP_110173357.1">
    <property type="nucleotide sequence ID" value="NZ_CP015136.1"/>
</dbReference>
<dbReference type="InterPro" id="IPR036397">
    <property type="entry name" value="RNaseH_sf"/>
</dbReference>
<dbReference type="Gene3D" id="3.30.420.10">
    <property type="entry name" value="Ribonuclease H-like superfamily/Ribonuclease H"/>
    <property type="match status" value="1"/>
</dbReference>
<organism evidence="1 2">
    <name type="scientific">Luteitalea pratensis</name>
    <dbReference type="NCBI Taxonomy" id="1855912"/>
    <lineage>
        <taxon>Bacteria</taxon>
        <taxon>Pseudomonadati</taxon>
        <taxon>Acidobacteriota</taxon>
        <taxon>Vicinamibacteria</taxon>
        <taxon>Vicinamibacterales</taxon>
        <taxon>Vicinamibacteraceae</taxon>
        <taxon>Luteitalea</taxon>
    </lineage>
</organism>
<dbReference type="STRING" id="1855912.LuPra_05111"/>
<gene>
    <name evidence="1" type="ORF">LuPra_05111</name>
</gene>
<reference evidence="2" key="2">
    <citation type="submission" date="2016-04" db="EMBL/GenBank/DDBJ databases">
        <title>First Complete Genome Sequence of a Subdivision 6 Acidobacterium.</title>
        <authorList>
            <person name="Huang S."/>
            <person name="Vieira S."/>
            <person name="Bunk B."/>
            <person name="Riedel T."/>
            <person name="Sproeer C."/>
            <person name="Overmann J."/>
        </authorList>
    </citation>
    <scope>NUCLEOTIDE SEQUENCE [LARGE SCALE GENOMIC DNA]</scope>
    <source>
        <strain evidence="2">DSM 100886 HEG_-6_39</strain>
    </source>
</reference>
<sequence length="75" mass="8700">MQELIASVAAAVRFHPLYSYDFNPIENAWALIKTQLRRLALRAAEALREGAERARRAVRPRHCRNWTAHAGYRLK</sequence>
<evidence type="ECO:0000313" key="1">
    <source>
        <dbReference type="EMBL" id="AMY11846.1"/>
    </source>
</evidence>
<keyword evidence="2" id="KW-1185">Reference proteome</keyword>
<evidence type="ECO:0000313" key="2">
    <source>
        <dbReference type="Proteomes" id="UP000076079"/>
    </source>
</evidence>
<proteinExistence type="predicted"/>
<dbReference type="AlphaFoldDB" id="A0A143PU39"/>
<dbReference type="Proteomes" id="UP000076079">
    <property type="component" value="Chromosome"/>
</dbReference>
<dbReference type="GO" id="GO:0003676">
    <property type="term" value="F:nucleic acid binding"/>
    <property type="evidence" value="ECO:0007669"/>
    <property type="project" value="InterPro"/>
</dbReference>
<dbReference type="OrthoDB" id="266329at2"/>
<name>A0A143PU39_LUTPR</name>
<dbReference type="KEGG" id="abac:LuPra_05111"/>